<reference evidence="11" key="1">
    <citation type="journal article" date="2019" name="Int. J. Syst. Evol. Microbiol.">
        <title>The Global Catalogue of Microorganisms (GCM) 10K type strain sequencing project: providing services to taxonomists for standard genome sequencing and annotation.</title>
        <authorList>
            <consortium name="The Broad Institute Genomics Platform"/>
            <consortium name="The Broad Institute Genome Sequencing Center for Infectious Disease"/>
            <person name="Wu L."/>
            <person name="Ma J."/>
        </authorList>
    </citation>
    <scope>NUCLEOTIDE SEQUENCE [LARGE SCALE GENOMIC DNA]</scope>
    <source>
        <strain evidence="11">JCM 18424</strain>
    </source>
</reference>
<dbReference type="PANTHER" id="PTHR43654">
    <property type="entry name" value="GLUTAMATE 5-KINASE"/>
    <property type="match status" value="1"/>
</dbReference>
<dbReference type="EMBL" id="BAABKE010000001">
    <property type="protein sequence ID" value="GAA5094924.1"/>
    <property type="molecule type" value="Genomic_DNA"/>
</dbReference>
<protein>
    <recommendedName>
        <fullName evidence="8">Glutamate 5-kinase</fullName>
        <ecNumber evidence="8">2.7.2.11</ecNumber>
    </recommendedName>
    <alternativeName>
        <fullName evidence="8">Gamma-glutamyl kinase</fullName>
        <shortName evidence="8">GK</shortName>
    </alternativeName>
</protein>
<proteinExistence type="inferred from homology"/>
<keyword evidence="1 8" id="KW-0963">Cytoplasm</keyword>
<feature type="binding site" evidence="8">
    <location>
        <begin position="169"/>
        <end position="170"/>
    </location>
    <ligand>
        <name>ATP</name>
        <dbReference type="ChEBI" id="CHEBI:30616"/>
    </ligand>
</feature>
<comment type="pathway">
    <text evidence="8">Amino-acid biosynthesis; L-proline biosynthesis; L-glutamate 5-semialdehyde from L-glutamate: step 1/2.</text>
</comment>
<keyword evidence="3 8" id="KW-0641">Proline biosynthesis</keyword>
<dbReference type="HAMAP" id="MF_00456">
    <property type="entry name" value="ProB"/>
    <property type="match status" value="1"/>
</dbReference>
<evidence type="ECO:0000259" key="9">
    <source>
        <dbReference type="SMART" id="SM00359"/>
    </source>
</evidence>
<gene>
    <name evidence="8 10" type="primary">proB</name>
    <name evidence="10" type="ORF">GCM10023338_03770</name>
</gene>
<evidence type="ECO:0000256" key="1">
    <source>
        <dbReference type="ARBA" id="ARBA00022490"/>
    </source>
</evidence>
<keyword evidence="4 8" id="KW-0808">Transferase</keyword>
<dbReference type="CDD" id="cd04242">
    <property type="entry name" value="AAK_G5K_ProB"/>
    <property type="match status" value="1"/>
</dbReference>
<dbReference type="EC" id="2.7.2.11" evidence="8"/>
<evidence type="ECO:0000313" key="11">
    <source>
        <dbReference type="Proteomes" id="UP001500631"/>
    </source>
</evidence>
<comment type="catalytic activity">
    <reaction evidence="8">
        <text>L-glutamate + ATP = L-glutamyl 5-phosphate + ADP</text>
        <dbReference type="Rhea" id="RHEA:14877"/>
        <dbReference type="ChEBI" id="CHEBI:29985"/>
        <dbReference type="ChEBI" id="CHEBI:30616"/>
        <dbReference type="ChEBI" id="CHEBI:58274"/>
        <dbReference type="ChEBI" id="CHEBI:456216"/>
        <dbReference type="EC" id="2.7.2.11"/>
    </reaction>
</comment>
<keyword evidence="6 8" id="KW-0418">Kinase</keyword>
<evidence type="ECO:0000256" key="6">
    <source>
        <dbReference type="ARBA" id="ARBA00022777"/>
    </source>
</evidence>
<keyword evidence="5 8" id="KW-0547">Nucleotide-binding</keyword>
<dbReference type="PROSITE" id="PS50890">
    <property type="entry name" value="PUA"/>
    <property type="match status" value="1"/>
</dbReference>
<name>A0ABP9MD49_9GAMM</name>
<dbReference type="InterPro" id="IPR036393">
    <property type="entry name" value="AceGlu_kinase-like_sf"/>
</dbReference>
<evidence type="ECO:0000256" key="7">
    <source>
        <dbReference type="ARBA" id="ARBA00022840"/>
    </source>
</evidence>
<dbReference type="InterPro" id="IPR015947">
    <property type="entry name" value="PUA-like_sf"/>
</dbReference>
<dbReference type="InterPro" id="IPR005715">
    <property type="entry name" value="Glu_5kinase/COase_Synthase"/>
</dbReference>
<dbReference type="SMART" id="SM00359">
    <property type="entry name" value="PUA"/>
    <property type="match status" value="1"/>
</dbReference>
<dbReference type="InterPro" id="IPR011529">
    <property type="entry name" value="Glu_5kinase"/>
</dbReference>
<feature type="binding site" evidence="8">
    <location>
        <position position="10"/>
    </location>
    <ligand>
        <name>ATP</name>
        <dbReference type="ChEBI" id="CHEBI:30616"/>
    </ligand>
</feature>
<sequence>MEKETLWVIKIGSAMITNGGVGIDYSLLDDYAAQIANLQSKGYKIVVVSSGAVAAGMKRLGWSERPKELSELQAAAAVGQAKLVEAWQTALQKYRLTAAQVLLTHDDALDRTRYLNIRATLNALINHNVIPIINENDTVSYDEVCIGDNDTLGALVANLIEADTYIILTDQKGLYNKDPRKNSDAQLLSKVRAMDPSLLDMASPEGGSLGKGGMYTKVKAAQKAATSGTETYIVYGKSEDGLLKVAAREEIGTQFEPEHTTMAAKKRWILNQVHVFGKVVVDEGAEKALIVHKKSLLPIGVIDVKGSFQRGDIISCVNVKGEELGRGLCNYNSEEVKLLLKTASNDIINKLGYVISEELIHRNNWVSHQ</sequence>
<dbReference type="InterPro" id="IPR041739">
    <property type="entry name" value="G5K_ProB"/>
</dbReference>
<dbReference type="InterPro" id="IPR019797">
    <property type="entry name" value="Glutamate_5-kinase_CS"/>
</dbReference>
<comment type="caution">
    <text evidence="10">The sequence shown here is derived from an EMBL/GenBank/DDBJ whole genome shotgun (WGS) entry which is preliminary data.</text>
</comment>
<dbReference type="InterPro" id="IPR001057">
    <property type="entry name" value="Glu/AcGlu_kinase"/>
</dbReference>
<evidence type="ECO:0000256" key="4">
    <source>
        <dbReference type="ARBA" id="ARBA00022679"/>
    </source>
</evidence>
<evidence type="ECO:0000313" key="10">
    <source>
        <dbReference type="EMBL" id="GAA5094924.1"/>
    </source>
</evidence>
<dbReference type="Pfam" id="PF01472">
    <property type="entry name" value="PUA"/>
    <property type="match status" value="1"/>
</dbReference>
<dbReference type="Proteomes" id="UP001500631">
    <property type="component" value="Unassembled WGS sequence"/>
</dbReference>
<keyword evidence="2 8" id="KW-0028">Amino-acid biosynthesis</keyword>
<dbReference type="RefSeq" id="WP_077926185.1">
    <property type="nucleotide sequence ID" value="NZ_BAABKE010000001.1"/>
</dbReference>
<comment type="similarity">
    <text evidence="8">Belongs to the glutamate 5-kinase family.</text>
</comment>
<dbReference type="PIRSF" id="PIRSF000729">
    <property type="entry name" value="GK"/>
    <property type="match status" value="1"/>
</dbReference>
<comment type="function">
    <text evidence="8">Catalyzes the transfer of a phosphate group to glutamate to form L-glutamate 5-phosphate.</text>
</comment>
<dbReference type="InterPro" id="IPR001048">
    <property type="entry name" value="Asp/Glu/Uridylate_kinase"/>
</dbReference>
<dbReference type="PANTHER" id="PTHR43654:SF1">
    <property type="entry name" value="ISOPENTENYL PHOSPHATE KINASE"/>
    <property type="match status" value="1"/>
</dbReference>
<dbReference type="InterPro" id="IPR036974">
    <property type="entry name" value="PUA_sf"/>
</dbReference>
<organism evidence="10 11">
    <name type="scientific">Wohlfahrtiimonas larvae</name>
    <dbReference type="NCBI Taxonomy" id="1157986"/>
    <lineage>
        <taxon>Bacteria</taxon>
        <taxon>Pseudomonadati</taxon>
        <taxon>Pseudomonadota</taxon>
        <taxon>Gammaproteobacteria</taxon>
        <taxon>Cardiobacteriales</taxon>
        <taxon>Ignatzschineriaceae</taxon>
        <taxon>Wohlfahrtiimonas</taxon>
    </lineage>
</organism>
<dbReference type="NCBIfam" id="TIGR01027">
    <property type="entry name" value="proB"/>
    <property type="match status" value="1"/>
</dbReference>
<evidence type="ECO:0000256" key="8">
    <source>
        <dbReference type="HAMAP-Rule" id="MF_00456"/>
    </source>
</evidence>
<feature type="binding site" evidence="8">
    <location>
        <position position="50"/>
    </location>
    <ligand>
        <name>substrate</name>
    </ligand>
</feature>
<dbReference type="PRINTS" id="PR00474">
    <property type="entry name" value="GLU5KINASE"/>
</dbReference>
<comment type="caution">
    <text evidence="8">Lacks conserved residue(s) required for the propagation of feature annotation.</text>
</comment>
<dbReference type="CDD" id="cd21157">
    <property type="entry name" value="PUA_G5K"/>
    <property type="match status" value="1"/>
</dbReference>
<keyword evidence="11" id="KW-1185">Reference proteome</keyword>
<dbReference type="Gene3D" id="2.30.130.10">
    <property type="entry name" value="PUA domain"/>
    <property type="match status" value="1"/>
</dbReference>
<comment type="subcellular location">
    <subcellularLocation>
        <location evidence="8">Cytoplasm</location>
    </subcellularLocation>
</comment>
<evidence type="ECO:0000256" key="3">
    <source>
        <dbReference type="ARBA" id="ARBA00022650"/>
    </source>
</evidence>
<accession>A0ABP9MD49</accession>
<feature type="binding site" evidence="8">
    <location>
        <position position="137"/>
    </location>
    <ligand>
        <name>substrate</name>
    </ligand>
</feature>
<feature type="binding site" evidence="8">
    <location>
        <position position="149"/>
    </location>
    <ligand>
        <name>substrate</name>
    </ligand>
</feature>
<keyword evidence="7 8" id="KW-0067">ATP-binding</keyword>
<dbReference type="InterPro" id="IPR002478">
    <property type="entry name" value="PUA"/>
</dbReference>
<evidence type="ECO:0000256" key="2">
    <source>
        <dbReference type="ARBA" id="ARBA00022605"/>
    </source>
</evidence>
<dbReference type="Gene3D" id="3.40.1160.10">
    <property type="entry name" value="Acetylglutamate kinase-like"/>
    <property type="match status" value="2"/>
</dbReference>
<dbReference type="SUPFAM" id="SSF53633">
    <property type="entry name" value="Carbamate kinase-like"/>
    <property type="match status" value="1"/>
</dbReference>
<dbReference type="PROSITE" id="PS00902">
    <property type="entry name" value="GLUTAMATE_5_KINASE"/>
    <property type="match status" value="1"/>
</dbReference>
<feature type="domain" description="PUA" evidence="9">
    <location>
        <begin position="277"/>
        <end position="360"/>
    </location>
</feature>
<evidence type="ECO:0000256" key="5">
    <source>
        <dbReference type="ARBA" id="ARBA00022741"/>
    </source>
</evidence>
<dbReference type="Pfam" id="PF00696">
    <property type="entry name" value="AA_kinase"/>
    <property type="match status" value="1"/>
</dbReference>
<dbReference type="SUPFAM" id="SSF88697">
    <property type="entry name" value="PUA domain-like"/>
    <property type="match status" value="1"/>
</dbReference>